<dbReference type="PANTHER" id="PTHR21845">
    <property type="entry name" value="TRANSMEMBRANE ANCHOR PROTEIN 1"/>
    <property type="match status" value="1"/>
</dbReference>
<dbReference type="EMBL" id="CALNXI010001046">
    <property type="protein sequence ID" value="CAH3153027.1"/>
    <property type="molecule type" value="Genomic_DNA"/>
</dbReference>
<comment type="caution">
    <text evidence="3">The sequence shown here is derived from an EMBL/GenBank/DDBJ whole genome shotgun (WGS) entry which is preliminary data.</text>
</comment>
<dbReference type="Pfam" id="PF25473">
    <property type="entry name" value="MXRA7_helical"/>
    <property type="match status" value="1"/>
</dbReference>
<evidence type="ECO:0000259" key="2">
    <source>
        <dbReference type="Pfam" id="PF25473"/>
    </source>
</evidence>
<feature type="domain" description="Matrix-remodeling-associated protein 7 helical" evidence="2">
    <location>
        <begin position="28"/>
        <end position="88"/>
    </location>
</feature>
<keyword evidence="1" id="KW-0175">Coiled coil</keyword>
<reference evidence="3 4" key="1">
    <citation type="submission" date="2022-05" db="EMBL/GenBank/DDBJ databases">
        <authorList>
            <consortium name="Genoscope - CEA"/>
            <person name="William W."/>
        </authorList>
    </citation>
    <scope>NUCLEOTIDE SEQUENCE [LARGE SCALE GENOMIC DNA]</scope>
</reference>
<dbReference type="InterPro" id="IPR026622">
    <property type="entry name" value="Mxra7"/>
</dbReference>
<dbReference type="PANTHER" id="PTHR21845:SF2">
    <property type="entry name" value="MATRIX-REMODELING-ASSOCIATED PROTEIN 7"/>
    <property type="match status" value="1"/>
</dbReference>
<protein>
    <recommendedName>
        <fullName evidence="2">Matrix-remodeling-associated protein 7 helical domain-containing protein</fullName>
    </recommendedName>
</protein>
<organism evidence="3 4">
    <name type="scientific">Porites evermanni</name>
    <dbReference type="NCBI Taxonomy" id="104178"/>
    <lineage>
        <taxon>Eukaryota</taxon>
        <taxon>Metazoa</taxon>
        <taxon>Cnidaria</taxon>
        <taxon>Anthozoa</taxon>
        <taxon>Hexacorallia</taxon>
        <taxon>Scleractinia</taxon>
        <taxon>Fungiina</taxon>
        <taxon>Poritidae</taxon>
        <taxon>Porites</taxon>
    </lineage>
</organism>
<gene>
    <name evidence="3" type="ORF">PEVE_00000949</name>
</gene>
<feature type="non-terminal residue" evidence="3">
    <location>
        <position position="1"/>
    </location>
</feature>
<sequence length="89" mass="10583">KQQLTDNEQKKRIKEMTVKDASNIQTYYKSSRLGIKEIESQMTTEELAEEKETQKKQLEEIFKLLETDKDKYGVTTMDDLQAQMKLYTR</sequence>
<proteinExistence type="predicted"/>
<evidence type="ECO:0000313" key="4">
    <source>
        <dbReference type="Proteomes" id="UP001159427"/>
    </source>
</evidence>
<name>A0ABN8Q1F1_9CNID</name>
<keyword evidence="4" id="KW-1185">Reference proteome</keyword>
<dbReference type="InterPro" id="IPR057534">
    <property type="entry name" value="MXRA7_helical"/>
</dbReference>
<accession>A0ABN8Q1F1</accession>
<feature type="coiled-coil region" evidence="1">
    <location>
        <begin position="41"/>
        <end position="68"/>
    </location>
</feature>
<evidence type="ECO:0000313" key="3">
    <source>
        <dbReference type="EMBL" id="CAH3153027.1"/>
    </source>
</evidence>
<evidence type="ECO:0000256" key="1">
    <source>
        <dbReference type="SAM" id="Coils"/>
    </source>
</evidence>
<dbReference type="Proteomes" id="UP001159427">
    <property type="component" value="Unassembled WGS sequence"/>
</dbReference>